<feature type="coiled-coil region" evidence="8">
    <location>
        <begin position="1008"/>
        <end position="1121"/>
    </location>
</feature>
<evidence type="ECO:0000256" key="4">
    <source>
        <dbReference type="ARBA" id="ARBA00022794"/>
    </source>
</evidence>
<dbReference type="GO" id="GO:1905515">
    <property type="term" value="P:non-motile cilium assembly"/>
    <property type="evidence" value="ECO:0007669"/>
    <property type="project" value="TreeGrafter"/>
</dbReference>
<comment type="caution">
    <text evidence="10">The sequence shown here is derived from an EMBL/GenBank/DDBJ whole genome shotgun (WGS) entry which is preliminary data.</text>
</comment>
<dbReference type="InterPro" id="IPR026201">
    <property type="entry name" value="Cep290"/>
</dbReference>
<evidence type="ECO:0000256" key="7">
    <source>
        <dbReference type="ARBA" id="ARBA00023273"/>
    </source>
</evidence>
<evidence type="ECO:0000313" key="10">
    <source>
        <dbReference type="EMBL" id="KAE9545185.1"/>
    </source>
</evidence>
<feature type="coiled-coil region" evidence="8">
    <location>
        <begin position="683"/>
        <end position="764"/>
    </location>
</feature>
<dbReference type="EMBL" id="VYZN01000001">
    <property type="protein sequence ID" value="KAE9545185.1"/>
    <property type="molecule type" value="Genomic_DNA"/>
</dbReference>
<gene>
    <name evidence="10" type="ORF">AGLY_000728</name>
</gene>
<feature type="coiled-coil region" evidence="8">
    <location>
        <begin position="1288"/>
        <end position="1347"/>
    </location>
</feature>
<keyword evidence="7" id="KW-0966">Cell projection</keyword>
<evidence type="ECO:0000256" key="6">
    <source>
        <dbReference type="ARBA" id="ARBA00023212"/>
    </source>
</evidence>
<dbReference type="PANTHER" id="PTHR18879">
    <property type="entry name" value="CENTROSOMAL PROTEIN OF 290 KDA"/>
    <property type="match status" value="1"/>
</dbReference>
<dbReference type="OrthoDB" id="6351660at2759"/>
<organism evidence="10 11">
    <name type="scientific">Aphis glycines</name>
    <name type="common">Soybean aphid</name>
    <dbReference type="NCBI Taxonomy" id="307491"/>
    <lineage>
        <taxon>Eukaryota</taxon>
        <taxon>Metazoa</taxon>
        <taxon>Ecdysozoa</taxon>
        <taxon>Arthropoda</taxon>
        <taxon>Hexapoda</taxon>
        <taxon>Insecta</taxon>
        <taxon>Pterygota</taxon>
        <taxon>Neoptera</taxon>
        <taxon>Paraneoptera</taxon>
        <taxon>Hemiptera</taxon>
        <taxon>Sternorrhyncha</taxon>
        <taxon>Aphidomorpha</taxon>
        <taxon>Aphidoidea</taxon>
        <taxon>Aphididae</taxon>
        <taxon>Aphidini</taxon>
        <taxon>Aphis</taxon>
        <taxon>Aphis</taxon>
    </lineage>
</organism>
<feature type="coiled-coil region" evidence="8">
    <location>
        <begin position="946"/>
        <end position="973"/>
    </location>
</feature>
<evidence type="ECO:0000256" key="5">
    <source>
        <dbReference type="ARBA" id="ARBA00023054"/>
    </source>
</evidence>
<evidence type="ECO:0008006" key="12">
    <source>
        <dbReference type="Google" id="ProtNLM"/>
    </source>
</evidence>
<evidence type="ECO:0000256" key="9">
    <source>
        <dbReference type="SAM" id="MobiDB-lite"/>
    </source>
</evidence>
<dbReference type="GO" id="GO:0035869">
    <property type="term" value="C:ciliary transition zone"/>
    <property type="evidence" value="ECO:0007669"/>
    <property type="project" value="TreeGrafter"/>
</dbReference>
<proteinExistence type="predicted"/>
<feature type="coiled-coil region" evidence="8">
    <location>
        <begin position="196"/>
        <end position="359"/>
    </location>
</feature>
<evidence type="ECO:0000256" key="1">
    <source>
        <dbReference type="ARBA" id="ARBA00004120"/>
    </source>
</evidence>
<evidence type="ECO:0000256" key="8">
    <source>
        <dbReference type="SAM" id="Coils"/>
    </source>
</evidence>
<keyword evidence="11" id="KW-1185">Reference proteome</keyword>
<keyword evidence="5 8" id="KW-0175">Coiled coil</keyword>
<evidence type="ECO:0000313" key="11">
    <source>
        <dbReference type="Proteomes" id="UP000475862"/>
    </source>
</evidence>
<evidence type="ECO:0000256" key="2">
    <source>
        <dbReference type="ARBA" id="ARBA00004300"/>
    </source>
</evidence>
<feature type="coiled-coil region" evidence="8">
    <location>
        <begin position="1374"/>
        <end position="1401"/>
    </location>
</feature>
<protein>
    <recommendedName>
        <fullName evidence="12">Centrosomal protein of 290kDa coiled-coil region domain-containing protein</fullName>
    </recommendedName>
</protein>
<evidence type="ECO:0000256" key="3">
    <source>
        <dbReference type="ARBA" id="ARBA00022490"/>
    </source>
</evidence>
<sequence>MVQLDLNKMLAVSVDDINEQDLEQWYDEVTVTECDQLDFELDRRQCENMFIIFRRILMYKGEQVDSLMTEIEELATKQGEEEARRFKKEEETRTINVDDLSQNDQTEVIRKELTRLEQENGRLLSDVQQQKQEVDFKVKELDKITAQLSKVENERDFLRRELDAVQDDISGRQLDDQPIEDNLTMAERFKDLTESVRQKNQHITQLLNDIEISEKENRMLKQLLTSTRDELKNATQHLNTLSAEFGNMKCLQDEYTDRIKTLELNDKGLRSQISELVAEKEKCEEQIDELGEELESRIKQLTELLTRKDEEILNYKSRIGSTDSFENQNTYLAKLQETVARQEDQIIEFQKQVHQATNDINRSAAALERQKKLYNELLIKNKESPELEDLRKKLSETQEQLELGLDKCQKAEEDATEKAEQISKLIIRIREFESGEYGLEEATEQIRKLKQELDVRDNQIKDLIDSSNLLHQEADLLEQDNLAMKEKLGLSVDDVVRPKGMMARHKEAQTKITMLQKQLDECKEVIVNLKLKNRSLHKSTESVKNISSDGEDDRGQIPNKSEISKPETDIGSELEDNVKELIEENESLRKGMHEILDSIHNQDGLSVVRIECQSLERLLEAMDARHVAGWYQPGMRLLARINNLEGVNSNLRHQIHFLHDALTATKQELINTQKEEVKLKKHNVLEEIKGNELSENLKEIEREKSLQLEEEVQLFQNKFQQLQDEMKLVNDEYDNEKQKIKSLVDKLELELKITRNKENDLRERFLELEKSWKTMLENPDQIKRQLSYNVIKVTGLTEELQVIKRMYQCCLEEEQILKKEKQKALEEVWTLKATYSKEIENSLQIQEKQKNELKKLNDQMKNVVDIEEYKILKNDFEVLTVKHREILHLVLFKEDTLKLSLERLMTEVTLLKDQRLHFVIEVSNFYGTNDEMTSIKAENIISNQRAEHSEKMYSLLKDQMEEMESRCKNLEQNLCDMLEANLLCQTEEVRLRETTVNMVDESEYVKMCNQLKEAHNSLEEAIGEKTRLLRILEIAQNQVHDLEQHHKRLDHQHDVLQRRVIELQALSDEKATIDKLMREIANHEVNLMAASVEETKLKTIIQDQQANIAGLECKNDRILEQHESITLHYRKKISRLEKIIFELQRRYHGTVPLVSEQIWVHHKQKLEEALTVTYRKWICDNKPNDFDEIVFIPTKTTEDYRSKYTELQLKELKVQLTCNDLQKKNQLFIERIEKQDNFIESLEKEIMRMDSDCMHNYLSWGIQEFSNDAKLKPKTLDKQISVQSENSFKILEGKLEDLNKQLTIANNDILIEKETNNLTIKKLQTTLKELEDVKGCLEKEIFEKNEQIRKLTVELASNDIPEADTQNPALLATIESLETIISQKEETINRLQELLKECREDHTKEIIELQKNAEAHNFNIREKQVFYPLLKNYDEIRHMMKMRNELYRVQILIDCFYKRIAILRMTSKMCGWIKMEKTSSHVMRSGDLEAVIIPMKMNVEEKIGRGRPKKISNKLEYGAKIGGVSQKGISSPIHSNNIKSVVNQYMIRITDLEDRIKQADDDLNQANSEKEHWSGVAERRLKEMEQMKSEDDSKEKDAEIVRLNEIIMGFQNRRDTLPAQRDRLRVELDKMKKKLNDYERREKEDKSEIQKLRQQFIYRHPFGGKRDEPISVVKEEALLKKIKTLEVQLDDYKKKDEQNKMLRKLKSDEQVGKWEINKRRQVTNERLQNQLLDMTRECDSLRLNNQRLRDNLMRMEKDRNTLEQKLKLANAAVQSSALANSLVDELTLEKDRLSNELYTLRTAKEMMSGGTSLAEVVVELRRKISTLELLQKGGSNALIKEIETLKDSKSRLLKTKAGLEEENDRLKKIVDRLQLTDNLSGVSSLSSDSDYPNTDNKRTAKLERLVIMLRTAVDKLKEENKNLSLERVVTNIDDKSYVEKLQSELQTTQSYYLDASEKCTQLEQQLQDYRSQYEAVFTENENLKNQLEKKCYLLSKTKTMLQKAAAREQLTIEYPNGQRINNPTSIE</sequence>
<dbReference type="GO" id="GO:0034451">
    <property type="term" value="C:centriolar satellite"/>
    <property type="evidence" value="ECO:0007669"/>
    <property type="project" value="TreeGrafter"/>
</dbReference>
<feature type="coiled-coil region" evidence="8">
    <location>
        <begin position="836"/>
        <end position="866"/>
    </location>
</feature>
<keyword evidence="6" id="KW-0206">Cytoskeleton</keyword>
<feature type="coiled-coil region" evidence="8">
    <location>
        <begin position="113"/>
        <end position="168"/>
    </location>
</feature>
<feature type="coiled-coil region" evidence="8">
    <location>
        <begin position="1842"/>
        <end position="1926"/>
    </location>
</feature>
<keyword evidence="4" id="KW-0970">Cilium biogenesis/degradation</keyword>
<dbReference type="GO" id="GO:1905349">
    <property type="term" value="P:ciliary transition zone assembly"/>
    <property type="evidence" value="ECO:0007669"/>
    <property type="project" value="TreeGrafter"/>
</dbReference>
<feature type="coiled-coil region" evidence="8">
    <location>
        <begin position="387"/>
        <end position="466"/>
    </location>
</feature>
<keyword evidence="3" id="KW-0963">Cytoplasm</keyword>
<dbReference type="Proteomes" id="UP000475862">
    <property type="component" value="Unassembled WGS sequence"/>
</dbReference>
<name>A0A6G0U7S9_APHGL</name>
<feature type="coiled-coil region" evidence="8">
    <location>
        <begin position="1724"/>
        <end position="1803"/>
    </location>
</feature>
<feature type="coiled-coil region" evidence="8">
    <location>
        <begin position="1952"/>
        <end position="1986"/>
    </location>
</feature>
<dbReference type="GO" id="GO:0097711">
    <property type="term" value="P:ciliary basal body-plasma membrane docking"/>
    <property type="evidence" value="ECO:0007669"/>
    <property type="project" value="TreeGrafter"/>
</dbReference>
<comment type="subcellular location">
    <subcellularLocation>
        <location evidence="1">Cytoplasm</location>
        <location evidence="1">Cytoskeleton</location>
        <location evidence="1">Cilium basal body</location>
    </subcellularLocation>
    <subcellularLocation>
        <location evidence="2">Cytoplasm</location>
        <location evidence="2">Cytoskeleton</location>
        <location evidence="2">Microtubule organizing center</location>
        <location evidence="2">Centrosome</location>
    </subcellularLocation>
</comment>
<feature type="region of interest" description="Disordered" evidence="9">
    <location>
        <begin position="538"/>
        <end position="573"/>
    </location>
</feature>
<feature type="coiled-coil region" evidence="8">
    <location>
        <begin position="1542"/>
        <end position="1569"/>
    </location>
</feature>
<reference evidence="10 11" key="1">
    <citation type="submission" date="2019-08" db="EMBL/GenBank/DDBJ databases">
        <title>The genome of the soybean aphid Biotype 1, its phylome, world population structure and adaptation to the North American continent.</title>
        <authorList>
            <person name="Giordano R."/>
            <person name="Donthu R.K."/>
            <person name="Hernandez A.G."/>
            <person name="Wright C.L."/>
            <person name="Zimin A.V."/>
        </authorList>
    </citation>
    <scope>NUCLEOTIDE SEQUENCE [LARGE SCALE GENOMIC DNA]</scope>
    <source>
        <tissue evidence="10">Whole aphids</tissue>
    </source>
</reference>
<feature type="coiled-coil region" evidence="8">
    <location>
        <begin position="505"/>
        <end position="532"/>
    </location>
</feature>
<dbReference type="PANTHER" id="PTHR18879:SF20">
    <property type="entry name" value="CENTROSOMAL PROTEIN OF 290 KDA"/>
    <property type="match status" value="1"/>
</dbReference>
<accession>A0A6G0U7S9</accession>
<feature type="coiled-coil region" evidence="8">
    <location>
        <begin position="1621"/>
        <end position="1695"/>
    </location>
</feature>